<gene>
    <name evidence="2" type="ORF">ENN52_01430</name>
</gene>
<dbReference type="InterPro" id="IPR050194">
    <property type="entry name" value="Glycosyltransferase_grp1"/>
</dbReference>
<organism evidence="2">
    <name type="scientific">Methanofollis liminatans</name>
    <dbReference type="NCBI Taxonomy" id="2201"/>
    <lineage>
        <taxon>Archaea</taxon>
        <taxon>Methanobacteriati</taxon>
        <taxon>Methanobacteriota</taxon>
        <taxon>Stenosarchaea group</taxon>
        <taxon>Methanomicrobia</taxon>
        <taxon>Methanomicrobiales</taxon>
        <taxon>Methanomicrobiaceae</taxon>
        <taxon>Methanofollis</taxon>
    </lineage>
</organism>
<dbReference type="SUPFAM" id="SSF53756">
    <property type="entry name" value="UDP-Glycosyltransferase/glycogen phosphorylase"/>
    <property type="match status" value="1"/>
</dbReference>
<dbReference type="PANTHER" id="PTHR45947">
    <property type="entry name" value="SULFOQUINOVOSYL TRANSFERASE SQD2"/>
    <property type="match status" value="1"/>
</dbReference>
<dbReference type="CDD" id="cd03794">
    <property type="entry name" value="GT4_WbuB-like"/>
    <property type="match status" value="1"/>
</dbReference>
<dbReference type="Gene3D" id="3.40.50.2000">
    <property type="entry name" value="Glycogen Phosphorylase B"/>
    <property type="match status" value="2"/>
</dbReference>
<accession>A0A831M0V1</accession>
<dbReference type="GO" id="GO:0016758">
    <property type="term" value="F:hexosyltransferase activity"/>
    <property type="evidence" value="ECO:0007669"/>
    <property type="project" value="TreeGrafter"/>
</dbReference>
<dbReference type="PANTHER" id="PTHR45947:SF3">
    <property type="entry name" value="SULFOQUINOVOSYL TRANSFERASE SQD2"/>
    <property type="match status" value="1"/>
</dbReference>
<dbReference type="Proteomes" id="UP000885648">
    <property type="component" value="Unassembled WGS sequence"/>
</dbReference>
<proteinExistence type="predicted"/>
<evidence type="ECO:0000259" key="1">
    <source>
        <dbReference type="Pfam" id="PF13579"/>
    </source>
</evidence>
<dbReference type="InterPro" id="IPR028098">
    <property type="entry name" value="Glyco_trans_4-like_N"/>
</dbReference>
<dbReference type="EMBL" id="DSBY01000063">
    <property type="protein sequence ID" value="HDS62798.1"/>
    <property type="molecule type" value="Genomic_DNA"/>
</dbReference>
<reference evidence="2" key="1">
    <citation type="journal article" date="2020" name="mSystems">
        <title>Genome- and Community-Level Interaction Insights into Carbon Utilization and Element Cycling Functions of Hydrothermarchaeota in Hydrothermal Sediment.</title>
        <authorList>
            <person name="Zhou Z."/>
            <person name="Liu Y."/>
            <person name="Xu W."/>
            <person name="Pan J."/>
            <person name="Luo Z.H."/>
            <person name="Li M."/>
        </authorList>
    </citation>
    <scope>NUCLEOTIDE SEQUENCE</scope>
    <source>
        <strain evidence="2">SpSt-1183</strain>
    </source>
</reference>
<sequence>MLRRARYRHHYIFSHDYNGSMHLHACMLLGFRYGRAMRVVPQIEIASYITHFGHRVTWILPSEENDEFQERPYQKIRLFVIPCRFKTGVMHPLSKALYAVRIVRFVLQNARTENYSLIFVRDGTFNGLLALYIKRRHHIPLVFEMSNPIEQRALIHRTYSRFPHLRAVTGILDRHLTMHILRSADLVLPTTTWMADDFAAKGIEREKMLPYPNGVDLERFSRGAGERIRAEHCLDGQAVFVYVGTMDQERDLTILIRSFARVQRQIASARLLMVGDGTDRGRLEECACDLGVDGGIVFTGRVRPEEIPDYIDAANAGVSIIPPLDVYKLSSPIKMLEYMAMGRPVVANEEIPEQKEAVDASCGGVLVKYDPESIAAGMLRVCEDTVRAGEMGERGRAWVVKNRSYEAMARRLEERYLDLKKESAAFPD</sequence>
<dbReference type="Pfam" id="PF13692">
    <property type="entry name" value="Glyco_trans_1_4"/>
    <property type="match status" value="1"/>
</dbReference>
<name>A0A831M0V1_9EURY</name>
<dbReference type="Pfam" id="PF13579">
    <property type="entry name" value="Glyco_trans_4_4"/>
    <property type="match status" value="1"/>
</dbReference>
<feature type="domain" description="Glycosyltransferase subfamily 4-like N-terminal" evidence="1">
    <location>
        <begin position="45"/>
        <end position="214"/>
    </location>
</feature>
<evidence type="ECO:0000313" key="2">
    <source>
        <dbReference type="EMBL" id="HDS62798.1"/>
    </source>
</evidence>
<protein>
    <submittedName>
        <fullName evidence="2">Glycosyltransferase WbuB</fullName>
    </submittedName>
</protein>
<comment type="caution">
    <text evidence="2">The sequence shown here is derived from an EMBL/GenBank/DDBJ whole genome shotgun (WGS) entry which is preliminary data.</text>
</comment>
<dbReference type="AlphaFoldDB" id="A0A831M0V1"/>